<evidence type="ECO:0000256" key="2">
    <source>
        <dbReference type="ARBA" id="ARBA00006270"/>
    </source>
</evidence>
<dbReference type="FunFam" id="3.40.50.300:FF:001193">
    <property type="entry name" value="Rab family, other"/>
    <property type="match status" value="1"/>
</dbReference>
<name>A0AAW0EV29_9TRYP</name>
<evidence type="ECO:0000256" key="3">
    <source>
        <dbReference type="ARBA" id="ARBA00022741"/>
    </source>
</evidence>
<dbReference type="SUPFAM" id="SSF52540">
    <property type="entry name" value="P-loop containing nucleoside triphosphate hydrolases"/>
    <property type="match status" value="1"/>
</dbReference>
<reference evidence="5 6" key="1">
    <citation type="journal article" date="2021" name="MBio">
        <title>A New Model Trypanosomatid, Novymonas esmeraldas: Genomic Perception of Its 'Candidatus Pandoraea novymonadis' Endosymbiont.</title>
        <authorList>
            <person name="Zakharova A."/>
            <person name="Saura A."/>
            <person name="Butenko A."/>
            <person name="Podesvova L."/>
            <person name="Warmusova S."/>
            <person name="Kostygov A.Y."/>
            <person name="Nenarokova A."/>
            <person name="Lukes J."/>
            <person name="Opperdoes F.R."/>
            <person name="Yurchenko V."/>
        </authorList>
    </citation>
    <scope>NUCLEOTIDE SEQUENCE [LARGE SCALE GENOMIC DNA]</scope>
    <source>
        <strain evidence="5 6">E262AT.01</strain>
    </source>
</reference>
<evidence type="ECO:0000256" key="1">
    <source>
        <dbReference type="ARBA" id="ARBA00004370"/>
    </source>
</evidence>
<keyword evidence="4" id="KW-0472">Membrane</keyword>
<dbReference type="SMART" id="SM00173">
    <property type="entry name" value="RAS"/>
    <property type="match status" value="1"/>
</dbReference>
<dbReference type="PROSITE" id="PS51419">
    <property type="entry name" value="RAB"/>
    <property type="match status" value="1"/>
</dbReference>
<keyword evidence="6" id="KW-1185">Reference proteome</keyword>
<evidence type="ECO:0000256" key="4">
    <source>
        <dbReference type="ARBA" id="ARBA00023136"/>
    </source>
</evidence>
<dbReference type="PRINTS" id="PR00449">
    <property type="entry name" value="RASTRNSFRMNG"/>
</dbReference>
<evidence type="ECO:0000313" key="6">
    <source>
        <dbReference type="Proteomes" id="UP001430356"/>
    </source>
</evidence>
<comment type="subcellular location">
    <subcellularLocation>
        <location evidence="1">Membrane</location>
    </subcellularLocation>
</comment>
<dbReference type="SMART" id="SM00174">
    <property type="entry name" value="RHO"/>
    <property type="match status" value="1"/>
</dbReference>
<sequence>MSHKYIFKYIIIGDMSVGKSCLMHLFTEQRYRKDLPHTIGVDFGTTVVDINGELVKLQMWDTAGQERFRSVTRGYYRGAAGALLVYDISRRATYAHIGTWLTDARANTGPETVYILVGNKSDLEAEREVSYEEAAQFAAEHNLLFVECSALSGNNVEDAFLSTARRIHEKVKSGVMSATDPESGVQLHAAAIPTAAASGGQQAGGSVDLKAGGGGGGAAGASESGCC</sequence>
<dbReference type="GO" id="GO:0016020">
    <property type="term" value="C:membrane"/>
    <property type="evidence" value="ECO:0007669"/>
    <property type="project" value="UniProtKB-SubCell"/>
</dbReference>
<dbReference type="SMART" id="SM00175">
    <property type="entry name" value="RAB"/>
    <property type="match status" value="1"/>
</dbReference>
<evidence type="ECO:0000313" key="5">
    <source>
        <dbReference type="EMBL" id="KAK7197416.1"/>
    </source>
</evidence>
<dbReference type="Pfam" id="PF00071">
    <property type="entry name" value="Ras"/>
    <property type="match status" value="1"/>
</dbReference>
<dbReference type="Proteomes" id="UP001430356">
    <property type="component" value="Unassembled WGS sequence"/>
</dbReference>
<dbReference type="InterPro" id="IPR027417">
    <property type="entry name" value="P-loop_NTPase"/>
</dbReference>
<protein>
    <submittedName>
        <fullName evidence="5">Ras-related protein rab-14</fullName>
    </submittedName>
</protein>
<dbReference type="GO" id="GO:0005525">
    <property type="term" value="F:GTP binding"/>
    <property type="evidence" value="ECO:0007669"/>
    <property type="project" value="InterPro"/>
</dbReference>
<dbReference type="Gene3D" id="3.40.50.300">
    <property type="entry name" value="P-loop containing nucleotide triphosphate hydrolases"/>
    <property type="match status" value="1"/>
</dbReference>
<dbReference type="PANTHER" id="PTHR47979">
    <property type="entry name" value="DRAB11-RELATED"/>
    <property type="match status" value="1"/>
</dbReference>
<dbReference type="NCBIfam" id="TIGR00231">
    <property type="entry name" value="small_GTP"/>
    <property type="match status" value="1"/>
</dbReference>
<keyword evidence="3" id="KW-0547">Nucleotide-binding</keyword>
<dbReference type="EMBL" id="JAECZO010000105">
    <property type="protein sequence ID" value="KAK7197416.1"/>
    <property type="molecule type" value="Genomic_DNA"/>
</dbReference>
<dbReference type="GO" id="GO:0003924">
    <property type="term" value="F:GTPase activity"/>
    <property type="evidence" value="ECO:0007669"/>
    <property type="project" value="InterPro"/>
</dbReference>
<comment type="caution">
    <text evidence="5">The sequence shown here is derived from an EMBL/GenBank/DDBJ whole genome shotgun (WGS) entry which is preliminary data.</text>
</comment>
<dbReference type="AlphaFoldDB" id="A0AAW0EV29"/>
<dbReference type="InterPro" id="IPR005225">
    <property type="entry name" value="Small_GTP-bd"/>
</dbReference>
<dbReference type="InterPro" id="IPR050209">
    <property type="entry name" value="Rab_GTPases_membrane_traffic"/>
</dbReference>
<dbReference type="InterPro" id="IPR001806">
    <property type="entry name" value="Small_GTPase"/>
</dbReference>
<proteinExistence type="inferred from homology"/>
<dbReference type="PROSITE" id="PS51420">
    <property type="entry name" value="RHO"/>
    <property type="match status" value="1"/>
</dbReference>
<dbReference type="SMART" id="SM00176">
    <property type="entry name" value="RAN"/>
    <property type="match status" value="1"/>
</dbReference>
<dbReference type="PROSITE" id="PS51421">
    <property type="entry name" value="RAS"/>
    <property type="match status" value="1"/>
</dbReference>
<comment type="similarity">
    <text evidence="2">Belongs to the small GTPase superfamily. Rab family.</text>
</comment>
<organism evidence="5 6">
    <name type="scientific">Novymonas esmeraldas</name>
    <dbReference type="NCBI Taxonomy" id="1808958"/>
    <lineage>
        <taxon>Eukaryota</taxon>
        <taxon>Discoba</taxon>
        <taxon>Euglenozoa</taxon>
        <taxon>Kinetoplastea</taxon>
        <taxon>Metakinetoplastina</taxon>
        <taxon>Trypanosomatida</taxon>
        <taxon>Trypanosomatidae</taxon>
        <taxon>Novymonas</taxon>
    </lineage>
</organism>
<gene>
    <name evidence="5" type="ORF">NESM_000689900</name>
</gene>
<accession>A0AAW0EV29</accession>